<keyword evidence="2" id="KW-1185">Reference proteome</keyword>
<accession>A0A9D3XA98</accession>
<protein>
    <submittedName>
        <fullName evidence="1">Uncharacterized protein</fullName>
    </submittedName>
</protein>
<sequence length="132" mass="14926">MSIFLHSSLPLPTLGQIKVNLKHQFNRRIPWDWETQPFPPAPVPNCPQGLAPVRGETVRERRAGAGSHQICLVTSPFILRPPTPAVLCKQDGEEGWYLGLAREIWVQRSKSLRLKSSKILWLLTPTESNEPN</sequence>
<comment type="caution">
    <text evidence="1">The sequence shown here is derived from an EMBL/GenBank/DDBJ whole genome shotgun (WGS) entry which is preliminary data.</text>
</comment>
<evidence type="ECO:0000313" key="2">
    <source>
        <dbReference type="Proteomes" id="UP000827986"/>
    </source>
</evidence>
<evidence type="ECO:0000313" key="1">
    <source>
        <dbReference type="EMBL" id="KAH1175703.1"/>
    </source>
</evidence>
<organism evidence="1 2">
    <name type="scientific">Mauremys mutica</name>
    <name type="common">yellowpond turtle</name>
    <dbReference type="NCBI Taxonomy" id="74926"/>
    <lineage>
        <taxon>Eukaryota</taxon>
        <taxon>Metazoa</taxon>
        <taxon>Chordata</taxon>
        <taxon>Craniata</taxon>
        <taxon>Vertebrata</taxon>
        <taxon>Euteleostomi</taxon>
        <taxon>Archelosauria</taxon>
        <taxon>Testudinata</taxon>
        <taxon>Testudines</taxon>
        <taxon>Cryptodira</taxon>
        <taxon>Durocryptodira</taxon>
        <taxon>Testudinoidea</taxon>
        <taxon>Geoemydidae</taxon>
        <taxon>Geoemydinae</taxon>
        <taxon>Mauremys</taxon>
    </lineage>
</organism>
<dbReference type="EMBL" id="JAHDVG010000476">
    <property type="protein sequence ID" value="KAH1175703.1"/>
    <property type="molecule type" value="Genomic_DNA"/>
</dbReference>
<proteinExistence type="predicted"/>
<gene>
    <name evidence="1" type="ORF">KIL84_022228</name>
</gene>
<name>A0A9D3XA98_9SAUR</name>
<reference evidence="1" key="1">
    <citation type="submission" date="2021-09" db="EMBL/GenBank/DDBJ databases">
        <title>The genome of Mauremys mutica provides insights into the evolution of semi-aquatic lifestyle.</title>
        <authorList>
            <person name="Gong S."/>
            <person name="Gao Y."/>
        </authorList>
    </citation>
    <scope>NUCLEOTIDE SEQUENCE</scope>
    <source>
        <strain evidence="1">MM-2020</strain>
        <tissue evidence="1">Muscle</tissue>
    </source>
</reference>
<dbReference type="AlphaFoldDB" id="A0A9D3XA98"/>
<dbReference type="Proteomes" id="UP000827986">
    <property type="component" value="Unassembled WGS sequence"/>
</dbReference>